<protein>
    <submittedName>
        <fullName evidence="1">Uncharacterized protein</fullName>
    </submittedName>
</protein>
<dbReference type="KEGG" id="ssua:FPZ54_02985"/>
<accession>A0A518RCB4</accession>
<dbReference type="RefSeq" id="WP_145844860.1">
    <property type="nucleotide sequence ID" value="NZ_CP042239.1"/>
</dbReference>
<gene>
    <name evidence="1" type="ORF">FPZ54_02985</name>
</gene>
<dbReference type="OrthoDB" id="9913870at2"/>
<reference evidence="1 2" key="1">
    <citation type="submission" date="2019-07" db="EMBL/GenBank/DDBJ databases">
        <title>Sphingomonas alkalisoli sp. nov., isolated from rhizosphere soil of Suaedae salsa.</title>
        <authorList>
            <person name="Zhang H."/>
            <person name="Xu L."/>
            <person name="Zhang J.-X."/>
            <person name="Sun J.-Q."/>
        </authorList>
    </citation>
    <scope>NUCLEOTIDE SEQUENCE [LARGE SCALE GENOMIC DNA]</scope>
    <source>
        <strain evidence="1 2">XS-10</strain>
    </source>
</reference>
<sequence length="287" mass="31899">MKAARSAVDSTMSGRPLTVAIEAKPLRCNPQSELCYSNHYPRLYWYRDPAPRHACRTVMSPRRTPKIALSDEGEVPFAPAAVFARSANPQDAWIDWRGVTSVQAEARTVVLTTPLNAYRVTFSFPRVEAATAAAAVFERLRVACDDGPGPVTDLLQAHRVAVATLQRHLVSAAFNSRRLGREEFAENWRVVRFQKFEGGMCARGALRGTSDGKPFVAILPSLVTHSVARSGKTVSIIRLPESPAPEERLQLEMDSAVAAQRLAEGLDYVRNWCATQYDERKFYPRVL</sequence>
<name>A0A518RCB4_9SPHN</name>
<dbReference type="EMBL" id="CP042239">
    <property type="protein sequence ID" value="QDX25088.1"/>
    <property type="molecule type" value="Genomic_DNA"/>
</dbReference>
<dbReference type="Proteomes" id="UP000318055">
    <property type="component" value="Chromosome"/>
</dbReference>
<dbReference type="AlphaFoldDB" id="A0A518RCB4"/>
<proteinExistence type="predicted"/>
<evidence type="ECO:0000313" key="2">
    <source>
        <dbReference type="Proteomes" id="UP000318055"/>
    </source>
</evidence>
<evidence type="ECO:0000313" key="1">
    <source>
        <dbReference type="EMBL" id="QDX25088.1"/>
    </source>
</evidence>
<keyword evidence="2" id="KW-1185">Reference proteome</keyword>
<organism evidence="1 2">
    <name type="scientific">Sphingomonas suaedae</name>
    <dbReference type="NCBI Taxonomy" id="2599297"/>
    <lineage>
        <taxon>Bacteria</taxon>
        <taxon>Pseudomonadati</taxon>
        <taxon>Pseudomonadota</taxon>
        <taxon>Alphaproteobacteria</taxon>
        <taxon>Sphingomonadales</taxon>
        <taxon>Sphingomonadaceae</taxon>
        <taxon>Sphingomonas</taxon>
    </lineage>
</organism>